<proteinExistence type="predicted"/>
<dbReference type="PANTHER" id="PTHR24185:SF1">
    <property type="entry name" value="CALCIUM-INDEPENDENT PHOSPHOLIPASE A2-GAMMA"/>
    <property type="match status" value="1"/>
</dbReference>
<evidence type="ECO:0000313" key="8">
    <source>
        <dbReference type="Proteomes" id="UP001165090"/>
    </source>
</evidence>
<dbReference type="InterPro" id="IPR011989">
    <property type="entry name" value="ARM-like"/>
</dbReference>
<dbReference type="SMART" id="SM00369">
    <property type="entry name" value="LRR_TYP"/>
    <property type="match status" value="3"/>
</dbReference>
<dbReference type="Proteomes" id="UP001165090">
    <property type="component" value="Unassembled WGS sequence"/>
</dbReference>
<reference evidence="7 8" key="1">
    <citation type="journal article" date="2023" name="IScience">
        <title>Expanded male sex-determining region conserved during the evolution of homothallism in the green alga Volvox.</title>
        <authorList>
            <person name="Yamamoto K."/>
            <person name="Matsuzaki R."/>
            <person name="Mahakham W."/>
            <person name="Heman W."/>
            <person name="Sekimoto H."/>
            <person name="Kawachi M."/>
            <person name="Minakuchi Y."/>
            <person name="Toyoda A."/>
            <person name="Nozaki H."/>
        </authorList>
    </citation>
    <scope>NUCLEOTIDE SEQUENCE [LARGE SCALE GENOMIC DNA]</scope>
    <source>
        <strain evidence="7 8">NIES-4468</strain>
    </source>
</reference>
<dbReference type="InterPro" id="IPR016024">
    <property type="entry name" value="ARM-type_fold"/>
</dbReference>
<organism evidence="7 8">
    <name type="scientific">Volvox africanus</name>
    <dbReference type="NCBI Taxonomy" id="51714"/>
    <lineage>
        <taxon>Eukaryota</taxon>
        <taxon>Viridiplantae</taxon>
        <taxon>Chlorophyta</taxon>
        <taxon>core chlorophytes</taxon>
        <taxon>Chlorophyceae</taxon>
        <taxon>CS clade</taxon>
        <taxon>Chlamydomonadales</taxon>
        <taxon>Volvocaceae</taxon>
        <taxon>Volvox</taxon>
    </lineage>
</organism>
<sequence length="600" mass="63984">MKMRIFGSNPSSFKLILEYGKDSFVEQPALPSGGQVRLTKALATLEFEFNSDESESNVLERFTQAKSRITFDRLEERVVLNLSQQRQSSQSVDVKLSIACMSPTLRSVQVVRTSSTGWAPEALLTALFKHCDLSGVWKLRGAEGFGNFWCSCCEVRSWCSLANMNLSSCGLTSLPPAVSSLMTLRILRLSHNRLTSLPVEISALTALEVLAADHNQLTSIPALRCSSLRHLELEENRLVRPVLDLRALSNLVSLQLYGNPLDYLPELSPATALRSLSLANVRIMADAAYSRWEVEVAPVAYISRAHKMAPLFRLTFRSSCQHPLLAGALGRIAEDRANCELMDREETAIQQLVLMALSEQPVVAEQACRTLGALAQLGLATARKVLAHDVVSTILSLLRSPRRASKLCGLTLLGSLAAASEAISAELLTPQMLPLLQTCIQAEDRDVRVAALTALANLAFCRDNKLKIRAAAELLSTLIELAEKPSAESAAADAAAPAALPASHSSPIDGPAPPTAQVADYVSPMRQTTEVGPPTASPPLPTPTPTQLSSTAIEAPAVVRMPLRATGGGGGSGAANIHSSATAIHAASQRHSDTGGGGGG</sequence>
<evidence type="ECO:0000256" key="1">
    <source>
        <dbReference type="ARBA" id="ARBA00004430"/>
    </source>
</evidence>
<feature type="compositionally biased region" description="Pro residues" evidence="6">
    <location>
        <begin position="535"/>
        <end position="544"/>
    </location>
</feature>
<feature type="compositionally biased region" description="Low complexity" evidence="6">
    <location>
        <begin position="492"/>
        <end position="507"/>
    </location>
</feature>
<keyword evidence="4" id="KW-0378">Hydrolase</keyword>
<evidence type="ECO:0000256" key="3">
    <source>
        <dbReference type="ARBA" id="ARBA00022737"/>
    </source>
</evidence>
<evidence type="ECO:0000256" key="2">
    <source>
        <dbReference type="ARBA" id="ARBA00022614"/>
    </source>
</evidence>
<evidence type="ECO:0000313" key="7">
    <source>
        <dbReference type="EMBL" id="GLI68627.1"/>
    </source>
</evidence>
<dbReference type="Gene3D" id="1.25.10.10">
    <property type="entry name" value="Leucine-rich Repeat Variant"/>
    <property type="match status" value="1"/>
</dbReference>
<comment type="subcellular location">
    <subcellularLocation>
        <location evidence="1">Cytoplasm</location>
        <location evidence="1">Cytoskeleton</location>
        <location evidence="1">Cilium axoneme</location>
    </subcellularLocation>
</comment>
<dbReference type="SMART" id="SM00364">
    <property type="entry name" value="LRR_BAC"/>
    <property type="match status" value="3"/>
</dbReference>
<dbReference type="InterPro" id="IPR001611">
    <property type="entry name" value="Leu-rich_rpt"/>
</dbReference>
<comment type="caution">
    <text evidence="7">The sequence shown here is derived from an EMBL/GenBank/DDBJ whole genome shotgun (WGS) entry which is preliminary data.</text>
</comment>
<dbReference type="InterPro" id="IPR003591">
    <property type="entry name" value="Leu-rich_rpt_typical-subtyp"/>
</dbReference>
<dbReference type="InterPro" id="IPR032675">
    <property type="entry name" value="LRR_dom_sf"/>
</dbReference>
<evidence type="ECO:0000256" key="4">
    <source>
        <dbReference type="ARBA" id="ARBA00022801"/>
    </source>
</evidence>
<gene>
    <name evidence="7" type="ORF">VaNZ11_013105</name>
</gene>
<dbReference type="PROSITE" id="PS51450">
    <property type="entry name" value="LRR"/>
    <property type="match status" value="2"/>
</dbReference>
<keyword evidence="8" id="KW-1185">Reference proteome</keyword>
<dbReference type="SUPFAM" id="SSF52058">
    <property type="entry name" value="L domain-like"/>
    <property type="match status" value="1"/>
</dbReference>
<name>A0ABQ5SFC2_9CHLO</name>
<protein>
    <submittedName>
        <fullName evidence="7">Uncharacterized protein</fullName>
    </submittedName>
</protein>
<keyword evidence="3" id="KW-0677">Repeat</keyword>
<dbReference type="SUPFAM" id="SSF48371">
    <property type="entry name" value="ARM repeat"/>
    <property type="match status" value="1"/>
</dbReference>
<feature type="region of interest" description="Disordered" evidence="6">
    <location>
        <begin position="492"/>
        <end position="549"/>
    </location>
</feature>
<dbReference type="EMBL" id="BSDZ01000080">
    <property type="protein sequence ID" value="GLI68627.1"/>
    <property type="molecule type" value="Genomic_DNA"/>
</dbReference>
<feature type="non-terminal residue" evidence="7">
    <location>
        <position position="600"/>
    </location>
</feature>
<evidence type="ECO:0000256" key="6">
    <source>
        <dbReference type="SAM" id="MobiDB-lite"/>
    </source>
</evidence>
<keyword evidence="2" id="KW-0433">Leucine-rich repeat</keyword>
<keyword evidence="5" id="KW-0442">Lipid degradation</keyword>
<evidence type="ECO:0000256" key="5">
    <source>
        <dbReference type="ARBA" id="ARBA00022963"/>
    </source>
</evidence>
<dbReference type="Pfam" id="PF13855">
    <property type="entry name" value="LRR_8"/>
    <property type="match status" value="1"/>
</dbReference>
<accession>A0ABQ5SFC2</accession>
<dbReference type="PANTHER" id="PTHR24185">
    <property type="entry name" value="CALCIUM-INDEPENDENT PHOSPHOLIPASE A2-GAMMA"/>
    <property type="match status" value="1"/>
</dbReference>
<dbReference type="Gene3D" id="3.80.10.10">
    <property type="entry name" value="Ribonuclease Inhibitor"/>
    <property type="match status" value="1"/>
</dbReference>
<keyword evidence="5" id="KW-0443">Lipid metabolism</keyword>